<organism evidence="2 3">
    <name type="scientific">Botryotinia narcissicola</name>
    <dbReference type="NCBI Taxonomy" id="278944"/>
    <lineage>
        <taxon>Eukaryota</taxon>
        <taxon>Fungi</taxon>
        <taxon>Dikarya</taxon>
        <taxon>Ascomycota</taxon>
        <taxon>Pezizomycotina</taxon>
        <taxon>Leotiomycetes</taxon>
        <taxon>Helotiales</taxon>
        <taxon>Sclerotiniaceae</taxon>
        <taxon>Botryotinia</taxon>
    </lineage>
</organism>
<feature type="region of interest" description="Disordered" evidence="1">
    <location>
        <begin position="436"/>
        <end position="456"/>
    </location>
</feature>
<name>A0A4Z1H7X7_9HELO</name>
<dbReference type="EMBL" id="PQXJ01002313">
    <property type="protein sequence ID" value="TGO43552.1"/>
    <property type="molecule type" value="Genomic_DNA"/>
</dbReference>
<gene>
    <name evidence="2" type="ORF">BOTNAR_2320g00010</name>
</gene>
<proteinExistence type="predicted"/>
<dbReference type="AlphaFoldDB" id="A0A4Z1H7X7"/>
<evidence type="ECO:0000256" key="1">
    <source>
        <dbReference type="SAM" id="MobiDB-lite"/>
    </source>
</evidence>
<comment type="caution">
    <text evidence="2">The sequence shown here is derived from an EMBL/GenBank/DDBJ whole genome shotgun (WGS) entry which is preliminary data.</text>
</comment>
<reference evidence="2 3" key="1">
    <citation type="submission" date="2017-12" db="EMBL/GenBank/DDBJ databases">
        <title>Comparative genomics of Botrytis spp.</title>
        <authorList>
            <person name="Valero-Jimenez C.A."/>
            <person name="Tapia P."/>
            <person name="Veloso J."/>
            <person name="Silva-Moreno E."/>
            <person name="Staats M."/>
            <person name="Valdes J.H."/>
            <person name="Van Kan J.A.L."/>
        </authorList>
    </citation>
    <scope>NUCLEOTIDE SEQUENCE [LARGE SCALE GENOMIC DNA]</scope>
    <source>
        <strain evidence="2 3">MUCL2120</strain>
    </source>
</reference>
<evidence type="ECO:0000313" key="3">
    <source>
        <dbReference type="Proteomes" id="UP000297452"/>
    </source>
</evidence>
<dbReference type="Proteomes" id="UP000297452">
    <property type="component" value="Unassembled WGS sequence"/>
</dbReference>
<sequence length="548" mass="61872">MIAFPGRMRGRRKTDAGVERSEKKFVKKIRDIPAGHTIILVSTGLDGISNNPKSWVELKFAYPHVKILVAIEERRQGPAIAQGPDWYTTTHRRFLIFPLYQLILVINGTPTDCNAAISFAACMNESSIKRGGLAALGTRGGSGDRTQQYERALLSYLRCPRKDCGITLINSCQGSFSFEIHTRDIHGHYHRGTAKVRKGKGVAYPAVDCNISYKNQAEYEIYIEFFHQKLRLRNLNCITKLDERLKEYWDRNGHSLSINESNNLLSSSQAISIDIDQNKIYIAYGNKEVKGVIKYDKYGYDINQEGFNISFLSFISATPTNQVRQGYLDLDSLKDNKIKDILQEIESSLFDVLVSLDRRSEVSDEPVVSIDTSCSSPSNVSLGPNTHQDALDDELPLMDLDQNNSCPQLLVAQSKQEITHKSLLLKAQSVVSEKKKSRKEIDLTDETSNESKSKRKLEAEIGKYSDRTINDDALFLTLLNNKWERLRLTDQVEVFLFKAMKAKTKSVIRDVDAETPSFQDSGLPLEHILKLITISKISTCAKKDKFDA</sequence>
<evidence type="ECO:0000313" key="2">
    <source>
        <dbReference type="EMBL" id="TGO43552.1"/>
    </source>
</evidence>
<protein>
    <submittedName>
        <fullName evidence="2">Uncharacterized protein</fullName>
    </submittedName>
</protein>
<dbReference type="OrthoDB" id="3524922at2759"/>
<keyword evidence="3" id="KW-1185">Reference proteome</keyword>
<accession>A0A4Z1H7X7</accession>